<feature type="transmembrane region" description="Helical" evidence="10">
    <location>
        <begin position="123"/>
        <end position="142"/>
    </location>
</feature>
<evidence type="ECO:0000256" key="9">
    <source>
        <dbReference type="SAM" id="MobiDB-lite"/>
    </source>
</evidence>
<evidence type="ECO:0000313" key="13">
    <source>
        <dbReference type="Proteomes" id="UP000799439"/>
    </source>
</evidence>
<dbReference type="InterPro" id="IPR036259">
    <property type="entry name" value="MFS_trans_sf"/>
</dbReference>
<feature type="region of interest" description="Disordered" evidence="9">
    <location>
        <begin position="520"/>
        <end position="545"/>
    </location>
</feature>
<accession>A0A9P4MJR9</accession>
<comment type="subcellular location">
    <subcellularLocation>
        <location evidence="1">Membrane</location>
        <topology evidence="1">Multi-pass membrane protein</topology>
    </subcellularLocation>
</comment>
<proteinExistence type="inferred from homology"/>
<evidence type="ECO:0000256" key="7">
    <source>
        <dbReference type="ARBA" id="ARBA00049119"/>
    </source>
</evidence>
<feature type="transmembrane region" description="Helical" evidence="10">
    <location>
        <begin position="91"/>
        <end position="111"/>
    </location>
</feature>
<comment type="catalytic activity">
    <reaction evidence="7">
        <text>myo-inositol(out) + H(+)(out) = myo-inositol(in) + H(+)(in)</text>
        <dbReference type="Rhea" id="RHEA:60364"/>
        <dbReference type="ChEBI" id="CHEBI:15378"/>
        <dbReference type="ChEBI" id="CHEBI:17268"/>
    </reaction>
</comment>
<evidence type="ECO:0000259" key="11">
    <source>
        <dbReference type="PROSITE" id="PS50850"/>
    </source>
</evidence>
<dbReference type="AlphaFoldDB" id="A0A9P4MJR9"/>
<keyword evidence="13" id="KW-1185">Reference proteome</keyword>
<evidence type="ECO:0000256" key="10">
    <source>
        <dbReference type="SAM" id="Phobius"/>
    </source>
</evidence>
<dbReference type="GO" id="GO:0005366">
    <property type="term" value="F:myo-inositol:proton symporter activity"/>
    <property type="evidence" value="ECO:0007669"/>
    <property type="project" value="TreeGrafter"/>
</dbReference>
<feature type="domain" description="Major facilitator superfamily (MFS) profile" evidence="11">
    <location>
        <begin position="58"/>
        <end position="503"/>
    </location>
</feature>
<feature type="transmembrane region" description="Helical" evidence="10">
    <location>
        <begin position="208"/>
        <end position="230"/>
    </location>
</feature>
<dbReference type="Gene3D" id="1.20.1250.20">
    <property type="entry name" value="MFS general substrate transporter like domains"/>
    <property type="match status" value="1"/>
</dbReference>
<feature type="transmembrane region" description="Helical" evidence="10">
    <location>
        <begin position="481"/>
        <end position="499"/>
    </location>
</feature>
<sequence length="545" mass="57659">MSDSQHVSARAPLIAHESADQRQEQEQGTPSSPSAHHAAADGPLPSSPNPSQFSTYLLITTASISGLLFGFDTGIISSTLLYLPSSFPVSTFAKSLITSATALFALIASPLSAPAADSLGRRPVIVVSCALFVLGALIQAVAPGVAVMVLGRSVVGLAIGGASSVVPLYIAEVAPARHRGRLVTVQSLFITGGQVVAYLVGWACGGRWRLAVGVGAVPAVVQAVMMGWLVETPRFLVMKGSEERARVVLRGLGVENVDVDVVVERIRAEIKEEGGSGDDGWRSRWNDLVKTGGNRRALTIACMLQGLQQLCGFNVLMYFSATIFALVGFTSPVTTSLSIALTNFLFTLFAFSLIDAIGRRRILLISMPFMVIGLALCALCFAYLPQMGAGQADGAVALRMRASPDISLSTLPAALLISLILYVAAYALGLGCVPWQQSELFPLRVRSLGSGLATATNWSSNFVVGITFLPMMDALGSTWTFALYGCVCFVGWFLVYGFYPETAGLELEDVGKLLSSGWGVNESVSSRNKGYTQAPDQDEDEADSP</sequence>
<evidence type="ECO:0000256" key="8">
    <source>
        <dbReference type="RuleBase" id="RU003346"/>
    </source>
</evidence>
<keyword evidence="4 10" id="KW-0812">Transmembrane</keyword>
<comment type="similarity">
    <text evidence="2 8">Belongs to the major facilitator superfamily. Sugar transporter (TC 2.A.1.1) family.</text>
</comment>
<keyword evidence="6 10" id="KW-0472">Membrane</keyword>
<dbReference type="PROSITE" id="PS00216">
    <property type="entry name" value="SUGAR_TRANSPORT_1"/>
    <property type="match status" value="1"/>
</dbReference>
<dbReference type="PANTHER" id="PTHR48020">
    <property type="entry name" value="PROTON MYO-INOSITOL COTRANSPORTER"/>
    <property type="match status" value="1"/>
</dbReference>
<dbReference type="Pfam" id="PF00083">
    <property type="entry name" value="Sugar_tr"/>
    <property type="match status" value="1"/>
</dbReference>
<name>A0A9P4MJR9_9PEZI</name>
<feature type="transmembrane region" description="Helical" evidence="10">
    <location>
        <begin position="182"/>
        <end position="202"/>
    </location>
</feature>
<dbReference type="GO" id="GO:1904679">
    <property type="term" value="P:myo-inositol import across plasma membrane"/>
    <property type="evidence" value="ECO:0007669"/>
    <property type="project" value="TreeGrafter"/>
</dbReference>
<dbReference type="Proteomes" id="UP000799439">
    <property type="component" value="Unassembled WGS sequence"/>
</dbReference>
<feature type="transmembrane region" description="Helical" evidence="10">
    <location>
        <begin position="361"/>
        <end position="384"/>
    </location>
</feature>
<comment type="caution">
    <text evidence="12">The sequence shown here is derived from an EMBL/GenBank/DDBJ whole genome shotgun (WGS) entry which is preliminary data.</text>
</comment>
<evidence type="ECO:0000256" key="3">
    <source>
        <dbReference type="ARBA" id="ARBA00022448"/>
    </source>
</evidence>
<dbReference type="NCBIfam" id="TIGR00879">
    <property type="entry name" value="SP"/>
    <property type="match status" value="1"/>
</dbReference>
<dbReference type="OrthoDB" id="6339427at2759"/>
<dbReference type="PRINTS" id="PR00171">
    <property type="entry name" value="SUGRTRNSPORT"/>
</dbReference>
<feature type="transmembrane region" description="Helical" evidence="10">
    <location>
        <begin position="148"/>
        <end position="170"/>
    </location>
</feature>
<dbReference type="InterPro" id="IPR005829">
    <property type="entry name" value="Sugar_transporter_CS"/>
</dbReference>
<keyword evidence="5 10" id="KW-1133">Transmembrane helix</keyword>
<protein>
    <submittedName>
        <fullName evidence="12">General substrate transporter</fullName>
    </submittedName>
</protein>
<dbReference type="InterPro" id="IPR020846">
    <property type="entry name" value="MFS_dom"/>
</dbReference>
<evidence type="ECO:0000256" key="4">
    <source>
        <dbReference type="ARBA" id="ARBA00022692"/>
    </source>
</evidence>
<dbReference type="FunFam" id="1.20.1250.20:FF:000073">
    <property type="entry name" value="MFS myo-inositol transporter, putative"/>
    <property type="match status" value="1"/>
</dbReference>
<gene>
    <name evidence="12" type="ORF">K461DRAFT_236894</name>
</gene>
<dbReference type="PANTHER" id="PTHR48020:SF12">
    <property type="entry name" value="PROTON MYO-INOSITOL COTRANSPORTER"/>
    <property type="match status" value="1"/>
</dbReference>
<dbReference type="GO" id="GO:0016020">
    <property type="term" value="C:membrane"/>
    <property type="evidence" value="ECO:0007669"/>
    <property type="project" value="UniProtKB-SubCell"/>
</dbReference>
<evidence type="ECO:0000256" key="5">
    <source>
        <dbReference type="ARBA" id="ARBA00022989"/>
    </source>
</evidence>
<feature type="transmembrane region" description="Helical" evidence="10">
    <location>
        <begin position="53"/>
        <end position="71"/>
    </location>
</feature>
<feature type="compositionally biased region" description="Acidic residues" evidence="9">
    <location>
        <begin position="536"/>
        <end position="545"/>
    </location>
</feature>
<reference evidence="12" key="1">
    <citation type="journal article" date="2020" name="Stud. Mycol.">
        <title>101 Dothideomycetes genomes: a test case for predicting lifestyles and emergence of pathogens.</title>
        <authorList>
            <person name="Haridas S."/>
            <person name="Albert R."/>
            <person name="Binder M."/>
            <person name="Bloem J."/>
            <person name="Labutti K."/>
            <person name="Salamov A."/>
            <person name="Andreopoulos B."/>
            <person name="Baker S."/>
            <person name="Barry K."/>
            <person name="Bills G."/>
            <person name="Bluhm B."/>
            <person name="Cannon C."/>
            <person name="Castanera R."/>
            <person name="Culley D."/>
            <person name="Daum C."/>
            <person name="Ezra D."/>
            <person name="Gonzalez J."/>
            <person name="Henrissat B."/>
            <person name="Kuo A."/>
            <person name="Liang C."/>
            <person name="Lipzen A."/>
            <person name="Lutzoni F."/>
            <person name="Magnuson J."/>
            <person name="Mondo S."/>
            <person name="Nolan M."/>
            <person name="Ohm R."/>
            <person name="Pangilinan J."/>
            <person name="Park H.-J."/>
            <person name="Ramirez L."/>
            <person name="Alfaro M."/>
            <person name="Sun H."/>
            <person name="Tritt A."/>
            <person name="Yoshinaga Y."/>
            <person name="Zwiers L.-H."/>
            <person name="Turgeon B."/>
            <person name="Goodwin S."/>
            <person name="Spatafora J."/>
            <person name="Crous P."/>
            <person name="Grigoriev I."/>
        </authorList>
    </citation>
    <scope>NUCLEOTIDE SEQUENCE</scope>
    <source>
        <strain evidence="12">CBS 260.36</strain>
    </source>
</reference>
<dbReference type="PROSITE" id="PS00217">
    <property type="entry name" value="SUGAR_TRANSPORT_2"/>
    <property type="match status" value="1"/>
</dbReference>
<feature type="transmembrane region" description="Helical" evidence="10">
    <location>
        <begin position="310"/>
        <end position="329"/>
    </location>
</feature>
<feature type="transmembrane region" description="Helical" evidence="10">
    <location>
        <begin position="335"/>
        <end position="354"/>
    </location>
</feature>
<feature type="transmembrane region" description="Helical" evidence="10">
    <location>
        <begin position="413"/>
        <end position="435"/>
    </location>
</feature>
<evidence type="ECO:0000313" key="12">
    <source>
        <dbReference type="EMBL" id="KAF2155607.1"/>
    </source>
</evidence>
<evidence type="ECO:0000256" key="2">
    <source>
        <dbReference type="ARBA" id="ARBA00010992"/>
    </source>
</evidence>
<dbReference type="InterPro" id="IPR050814">
    <property type="entry name" value="Myo-inositol_Transporter"/>
</dbReference>
<keyword evidence="3 8" id="KW-0813">Transport</keyword>
<feature type="compositionally biased region" description="Polar residues" evidence="9">
    <location>
        <begin position="522"/>
        <end position="535"/>
    </location>
</feature>
<evidence type="ECO:0000256" key="1">
    <source>
        <dbReference type="ARBA" id="ARBA00004141"/>
    </source>
</evidence>
<organism evidence="12 13">
    <name type="scientific">Myriangium duriaei CBS 260.36</name>
    <dbReference type="NCBI Taxonomy" id="1168546"/>
    <lineage>
        <taxon>Eukaryota</taxon>
        <taxon>Fungi</taxon>
        <taxon>Dikarya</taxon>
        <taxon>Ascomycota</taxon>
        <taxon>Pezizomycotina</taxon>
        <taxon>Dothideomycetes</taxon>
        <taxon>Dothideomycetidae</taxon>
        <taxon>Myriangiales</taxon>
        <taxon>Myriangiaceae</taxon>
        <taxon>Myriangium</taxon>
    </lineage>
</organism>
<evidence type="ECO:0000256" key="6">
    <source>
        <dbReference type="ARBA" id="ARBA00023136"/>
    </source>
</evidence>
<dbReference type="InterPro" id="IPR003663">
    <property type="entry name" value="Sugar/inositol_transpt"/>
</dbReference>
<dbReference type="InterPro" id="IPR005828">
    <property type="entry name" value="MFS_sugar_transport-like"/>
</dbReference>
<dbReference type="EMBL" id="ML996082">
    <property type="protein sequence ID" value="KAF2155607.1"/>
    <property type="molecule type" value="Genomic_DNA"/>
</dbReference>
<feature type="region of interest" description="Disordered" evidence="9">
    <location>
        <begin position="1"/>
        <end position="47"/>
    </location>
</feature>
<feature type="transmembrane region" description="Helical" evidence="10">
    <location>
        <begin position="447"/>
        <end position="469"/>
    </location>
</feature>
<dbReference type="SUPFAM" id="SSF103473">
    <property type="entry name" value="MFS general substrate transporter"/>
    <property type="match status" value="1"/>
</dbReference>
<dbReference type="PROSITE" id="PS50850">
    <property type="entry name" value="MFS"/>
    <property type="match status" value="1"/>
</dbReference>